<evidence type="ECO:0000313" key="3">
    <source>
        <dbReference type="Proteomes" id="UP000199163"/>
    </source>
</evidence>
<evidence type="ECO:0000313" key="2">
    <source>
        <dbReference type="EMBL" id="SDI09236.1"/>
    </source>
</evidence>
<name>A0A1G8HRE1_9BACI</name>
<sequence>MSKSLETRLLKLEAREEIKEVMANYCHGIDKEDEPLFTDVWEEDAVWELGDPSSAAKNKQEILEKIQMNWKNMFENHHHTLNPVIEIDIGNGTATAVADLKATATNAKGVPLLITATYYDSFSNRTGKWRFTERKLRIHYMTPVLEPWSNKPESRIKG</sequence>
<keyword evidence="3" id="KW-1185">Reference proteome</keyword>
<organism evidence="2 3">
    <name type="scientific">Alteribacillus persepolensis</name>
    <dbReference type="NCBI Taxonomy" id="568899"/>
    <lineage>
        <taxon>Bacteria</taxon>
        <taxon>Bacillati</taxon>
        <taxon>Bacillota</taxon>
        <taxon>Bacilli</taxon>
        <taxon>Bacillales</taxon>
        <taxon>Bacillaceae</taxon>
        <taxon>Alteribacillus</taxon>
    </lineage>
</organism>
<protein>
    <submittedName>
        <fullName evidence="2">SnoaL-like domain-containing protein</fullName>
    </submittedName>
</protein>
<proteinExistence type="predicted"/>
<dbReference type="OrthoDB" id="7605094at2"/>
<dbReference type="AlphaFoldDB" id="A0A1G8HRE1"/>
<feature type="domain" description="SnoaL-like" evidence="1">
    <location>
        <begin position="12"/>
        <end position="135"/>
    </location>
</feature>
<gene>
    <name evidence="2" type="ORF">SAMN05192534_12117</name>
</gene>
<dbReference type="Gene3D" id="3.10.450.50">
    <property type="match status" value="1"/>
</dbReference>
<dbReference type="RefSeq" id="WP_091275294.1">
    <property type="nucleotide sequence ID" value="NZ_FNDK01000021.1"/>
</dbReference>
<dbReference type="InterPro" id="IPR037401">
    <property type="entry name" value="SnoaL-like"/>
</dbReference>
<dbReference type="EMBL" id="FNDK01000021">
    <property type="protein sequence ID" value="SDI09236.1"/>
    <property type="molecule type" value="Genomic_DNA"/>
</dbReference>
<dbReference type="Pfam" id="PF13577">
    <property type="entry name" value="SnoaL_4"/>
    <property type="match status" value="1"/>
</dbReference>
<reference evidence="2 3" key="1">
    <citation type="submission" date="2016-10" db="EMBL/GenBank/DDBJ databases">
        <authorList>
            <person name="de Groot N.N."/>
        </authorList>
    </citation>
    <scope>NUCLEOTIDE SEQUENCE [LARGE SCALE GENOMIC DNA]</scope>
    <source>
        <strain evidence="2 3">DSM 21632</strain>
    </source>
</reference>
<dbReference type="STRING" id="568899.SAMN05192534_12117"/>
<accession>A0A1G8HRE1</accession>
<dbReference type="Proteomes" id="UP000199163">
    <property type="component" value="Unassembled WGS sequence"/>
</dbReference>
<evidence type="ECO:0000259" key="1">
    <source>
        <dbReference type="Pfam" id="PF13577"/>
    </source>
</evidence>
<dbReference type="CDD" id="cd00531">
    <property type="entry name" value="NTF2_like"/>
    <property type="match status" value="1"/>
</dbReference>
<dbReference type="InterPro" id="IPR032710">
    <property type="entry name" value="NTF2-like_dom_sf"/>
</dbReference>
<dbReference type="SUPFAM" id="SSF54427">
    <property type="entry name" value="NTF2-like"/>
    <property type="match status" value="1"/>
</dbReference>